<name>A0A1F6XJX6_9BACT</name>
<evidence type="ECO:0000313" key="2">
    <source>
        <dbReference type="Proteomes" id="UP000176629"/>
    </source>
</evidence>
<organism evidence="1 2">
    <name type="scientific">Candidatus Nomurabacteria bacterium RIFCSPLOWO2_01_FULL_40_18</name>
    <dbReference type="NCBI Taxonomy" id="1801773"/>
    <lineage>
        <taxon>Bacteria</taxon>
        <taxon>Candidatus Nomuraibacteriota</taxon>
    </lineage>
</organism>
<reference evidence="1 2" key="1">
    <citation type="journal article" date="2016" name="Nat. Commun.">
        <title>Thousands of microbial genomes shed light on interconnected biogeochemical processes in an aquifer system.</title>
        <authorList>
            <person name="Anantharaman K."/>
            <person name="Brown C.T."/>
            <person name="Hug L.A."/>
            <person name="Sharon I."/>
            <person name="Castelle C.J."/>
            <person name="Probst A.J."/>
            <person name="Thomas B.C."/>
            <person name="Singh A."/>
            <person name="Wilkins M.J."/>
            <person name="Karaoz U."/>
            <person name="Brodie E.L."/>
            <person name="Williams K.H."/>
            <person name="Hubbard S.S."/>
            <person name="Banfield J.F."/>
        </authorList>
    </citation>
    <scope>NUCLEOTIDE SEQUENCE [LARGE SCALE GENOMIC DNA]</scope>
</reference>
<proteinExistence type="predicted"/>
<comment type="caution">
    <text evidence="1">The sequence shown here is derived from an EMBL/GenBank/DDBJ whole genome shotgun (WGS) entry which is preliminary data.</text>
</comment>
<sequence>MLTIPKNFLKDDLVIIPRKQYESLLRGSKNIFLKSYSKSDTIYEERDTDEAIAIYKKEKKQGKLKVLKSLSSLR</sequence>
<dbReference type="EMBL" id="MFUX01000024">
    <property type="protein sequence ID" value="OGI94425.1"/>
    <property type="molecule type" value="Genomic_DNA"/>
</dbReference>
<dbReference type="AlphaFoldDB" id="A0A1F6XJX6"/>
<dbReference type="Proteomes" id="UP000176629">
    <property type="component" value="Unassembled WGS sequence"/>
</dbReference>
<accession>A0A1F6XJX6</accession>
<gene>
    <name evidence="1" type="ORF">A3A03_03990</name>
</gene>
<dbReference type="STRING" id="1801773.A3A03_03990"/>
<evidence type="ECO:0000313" key="1">
    <source>
        <dbReference type="EMBL" id="OGI94425.1"/>
    </source>
</evidence>
<protein>
    <submittedName>
        <fullName evidence="1">Uncharacterized protein</fullName>
    </submittedName>
</protein>